<dbReference type="Pfam" id="PF00356">
    <property type="entry name" value="LacI"/>
    <property type="match status" value="1"/>
</dbReference>
<dbReference type="Gene3D" id="1.10.260.40">
    <property type="entry name" value="lambda repressor-like DNA-binding domains"/>
    <property type="match status" value="1"/>
</dbReference>
<dbReference type="PROSITE" id="PS50932">
    <property type="entry name" value="HTH_LACI_2"/>
    <property type="match status" value="1"/>
</dbReference>
<dbReference type="PANTHER" id="PTHR30146:SF138">
    <property type="entry name" value="TRANSCRIPTIONAL REGULATORY PROTEIN"/>
    <property type="match status" value="1"/>
</dbReference>
<dbReference type="STRING" id="571298.SAMN04488026_1003103"/>
<dbReference type="EMBL" id="FNEK01000003">
    <property type="protein sequence ID" value="SDI47513.1"/>
    <property type="molecule type" value="Genomic_DNA"/>
</dbReference>
<dbReference type="AlphaFoldDB" id="A0A1G8KVW7"/>
<dbReference type="PANTHER" id="PTHR30146">
    <property type="entry name" value="LACI-RELATED TRANSCRIPTIONAL REPRESSOR"/>
    <property type="match status" value="1"/>
</dbReference>
<evidence type="ECO:0000313" key="6">
    <source>
        <dbReference type="Proteomes" id="UP000199382"/>
    </source>
</evidence>
<keyword evidence="3" id="KW-0804">Transcription</keyword>
<evidence type="ECO:0000256" key="1">
    <source>
        <dbReference type="ARBA" id="ARBA00023015"/>
    </source>
</evidence>
<dbReference type="Pfam" id="PF13377">
    <property type="entry name" value="Peripla_BP_3"/>
    <property type="match status" value="1"/>
</dbReference>
<dbReference type="InterPro" id="IPR028082">
    <property type="entry name" value="Peripla_BP_I"/>
</dbReference>
<evidence type="ECO:0000256" key="2">
    <source>
        <dbReference type="ARBA" id="ARBA00023125"/>
    </source>
</evidence>
<dbReference type="SUPFAM" id="SSF53822">
    <property type="entry name" value="Periplasmic binding protein-like I"/>
    <property type="match status" value="1"/>
</dbReference>
<accession>A0A1G8KVW7</accession>
<dbReference type="Proteomes" id="UP000199382">
    <property type="component" value="Unassembled WGS sequence"/>
</dbReference>
<proteinExistence type="predicted"/>
<name>A0A1G8KVW7_9RHOB</name>
<evidence type="ECO:0000256" key="3">
    <source>
        <dbReference type="ARBA" id="ARBA00023163"/>
    </source>
</evidence>
<keyword evidence="1" id="KW-0805">Transcription regulation</keyword>
<gene>
    <name evidence="5" type="ORF">SAMN04488026_1003103</name>
</gene>
<feature type="domain" description="HTH lacI-type" evidence="4">
    <location>
        <begin position="5"/>
        <end position="59"/>
    </location>
</feature>
<sequence length="340" mass="37167">MQKRITLKTVAEAAGVSVSAVSMALRDHPRISETKREEIKALARKLGYIYNRQAASLRRGTNDNISICVNDLHNPVFLEFLTAIERELRQSDKLVLLCNAHEECEIQDSFIRRMLEQGSSGLLLSPVEGTCPDTLRTIVQNNFPTVFFTRRLEDEGFDHVVSDDALGVGLAVDELVRLGHRRIAWIGGGQQTSTAAGRCEGFAAALQKHDLPLTEAMVEKVRETNLEAGRAAMDRILRHAPEVTAVACFSDLLALGAASTCREAGRSVGQDISIIGHDDLEQSVYFDPGLSSVRVAKEQIGRDAARLLLNRIACPEAPPVHETVAPSLILRGTTGPCPLR</sequence>
<evidence type="ECO:0000259" key="4">
    <source>
        <dbReference type="PROSITE" id="PS50932"/>
    </source>
</evidence>
<dbReference type="SMART" id="SM00354">
    <property type="entry name" value="HTH_LACI"/>
    <property type="match status" value="1"/>
</dbReference>
<dbReference type="InterPro" id="IPR000843">
    <property type="entry name" value="HTH_LacI"/>
</dbReference>
<dbReference type="CDD" id="cd06289">
    <property type="entry name" value="PBP1_MalI-like"/>
    <property type="match status" value="1"/>
</dbReference>
<reference evidence="5 6" key="1">
    <citation type="submission" date="2016-10" db="EMBL/GenBank/DDBJ databases">
        <authorList>
            <person name="de Groot N.N."/>
        </authorList>
    </citation>
    <scope>NUCLEOTIDE SEQUENCE [LARGE SCALE GENOMIC DNA]</scope>
    <source>
        <strain evidence="5 6">DSM 25294</strain>
    </source>
</reference>
<protein>
    <submittedName>
        <fullName evidence="5">DNA-binding transcriptional regulator, LacI/PurR family</fullName>
    </submittedName>
</protein>
<evidence type="ECO:0000313" key="5">
    <source>
        <dbReference type="EMBL" id="SDI47513.1"/>
    </source>
</evidence>
<organism evidence="5 6">
    <name type="scientific">Aliiruegeria lutimaris</name>
    <dbReference type="NCBI Taxonomy" id="571298"/>
    <lineage>
        <taxon>Bacteria</taxon>
        <taxon>Pseudomonadati</taxon>
        <taxon>Pseudomonadota</taxon>
        <taxon>Alphaproteobacteria</taxon>
        <taxon>Rhodobacterales</taxon>
        <taxon>Roseobacteraceae</taxon>
        <taxon>Aliiruegeria</taxon>
    </lineage>
</organism>
<keyword evidence="6" id="KW-1185">Reference proteome</keyword>
<dbReference type="GO" id="GO:0000976">
    <property type="term" value="F:transcription cis-regulatory region binding"/>
    <property type="evidence" value="ECO:0007669"/>
    <property type="project" value="TreeGrafter"/>
</dbReference>
<dbReference type="InterPro" id="IPR046335">
    <property type="entry name" value="LacI/GalR-like_sensor"/>
</dbReference>
<keyword evidence="2 5" id="KW-0238">DNA-binding</keyword>
<dbReference type="GO" id="GO:0003700">
    <property type="term" value="F:DNA-binding transcription factor activity"/>
    <property type="evidence" value="ECO:0007669"/>
    <property type="project" value="TreeGrafter"/>
</dbReference>
<dbReference type="RefSeq" id="WP_093148896.1">
    <property type="nucleotide sequence ID" value="NZ_FNEK01000003.1"/>
</dbReference>
<dbReference type="OrthoDB" id="7811243at2"/>
<dbReference type="InterPro" id="IPR010982">
    <property type="entry name" value="Lambda_DNA-bd_dom_sf"/>
</dbReference>
<dbReference type="SUPFAM" id="SSF47413">
    <property type="entry name" value="lambda repressor-like DNA-binding domains"/>
    <property type="match status" value="1"/>
</dbReference>
<dbReference type="CDD" id="cd01392">
    <property type="entry name" value="HTH_LacI"/>
    <property type="match status" value="1"/>
</dbReference>
<dbReference type="Gene3D" id="3.40.50.2300">
    <property type="match status" value="2"/>
</dbReference>